<dbReference type="GO" id="GO:0003700">
    <property type="term" value="F:DNA-binding transcription factor activity"/>
    <property type="evidence" value="ECO:0007669"/>
    <property type="project" value="InterPro"/>
</dbReference>
<dbReference type="Proteomes" id="UP000297453">
    <property type="component" value="Unassembled WGS sequence"/>
</dbReference>
<evidence type="ECO:0000259" key="3">
    <source>
        <dbReference type="PROSITE" id="PS01124"/>
    </source>
</evidence>
<comment type="caution">
    <text evidence="4">The sequence shown here is derived from an EMBL/GenBank/DDBJ whole genome shotgun (WGS) entry which is preliminary data.</text>
</comment>
<keyword evidence="2" id="KW-0804">Transcription</keyword>
<dbReference type="InterPro" id="IPR009057">
    <property type="entry name" value="Homeodomain-like_sf"/>
</dbReference>
<proteinExistence type="predicted"/>
<organism evidence="4 5">
    <name type="scientific">Leptospira semungkisensis</name>
    <dbReference type="NCBI Taxonomy" id="2484985"/>
    <lineage>
        <taxon>Bacteria</taxon>
        <taxon>Pseudomonadati</taxon>
        <taxon>Spirochaetota</taxon>
        <taxon>Spirochaetia</taxon>
        <taxon>Leptospirales</taxon>
        <taxon>Leptospiraceae</taxon>
        <taxon>Leptospira</taxon>
    </lineage>
</organism>
<dbReference type="InterPro" id="IPR009594">
    <property type="entry name" value="Tscrpt_reg_HTH_AraC_N"/>
</dbReference>
<dbReference type="GO" id="GO:0043565">
    <property type="term" value="F:sequence-specific DNA binding"/>
    <property type="evidence" value="ECO:0007669"/>
    <property type="project" value="InterPro"/>
</dbReference>
<dbReference type="PANTHER" id="PTHR43436">
    <property type="entry name" value="ARAC-FAMILY TRANSCRIPTIONAL REGULATOR"/>
    <property type="match status" value="1"/>
</dbReference>
<sequence length="315" mass="35233">MGKKELVTEENRKRMAELLMQLLPEERVQPSGLKGVRIFRRDSSAPRVQKAYEPGIVILAQGQKRVFLGEEVYTYDPTNYLVVSVPLPIECETTASAGEPILGIYITVDPASVGEILLDMEDPHYHEESLPKGIYSAPLTNILTDAAIRLLEALTSQRDGKILGPMIVREIIYRVLCSEEGGALQALAYRNRRFFQIARALDRIHESFHEDLDIKTLASDAGMSVSTFHANFKAVTNASPLQYIKNVRLHKARILMTLDGFNAHNAALRVGYESPSQFSREYKRFFGVTPGKDVVNLRGEEGSILITEDRSIVSV</sequence>
<dbReference type="RefSeq" id="WP_135585216.1">
    <property type="nucleotide sequence ID" value="NZ_RQEP01000005.1"/>
</dbReference>
<dbReference type="Pfam" id="PF06719">
    <property type="entry name" value="AraC_N"/>
    <property type="match status" value="1"/>
</dbReference>
<dbReference type="AlphaFoldDB" id="A0A4R9G7F8"/>
<dbReference type="SMART" id="SM00342">
    <property type="entry name" value="HTH_ARAC"/>
    <property type="match status" value="1"/>
</dbReference>
<evidence type="ECO:0000256" key="2">
    <source>
        <dbReference type="ARBA" id="ARBA00023163"/>
    </source>
</evidence>
<evidence type="ECO:0000256" key="1">
    <source>
        <dbReference type="ARBA" id="ARBA00023015"/>
    </source>
</evidence>
<keyword evidence="1" id="KW-0805">Transcription regulation</keyword>
<dbReference type="Pfam" id="PF12833">
    <property type="entry name" value="HTH_18"/>
    <property type="match status" value="1"/>
</dbReference>
<feature type="domain" description="HTH araC/xylS-type" evidence="3">
    <location>
        <begin position="198"/>
        <end position="296"/>
    </location>
</feature>
<dbReference type="EMBL" id="RQEP01000005">
    <property type="protein sequence ID" value="TGK07401.1"/>
    <property type="molecule type" value="Genomic_DNA"/>
</dbReference>
<evidence type="ECO:0000313" key="5">
    <source>
        <dbReference type="Proteomes" id="UP000297453"/>
    </source>
</evidence>
<dbReference type="InterPro" id="IPR018060">
    <property type="entry name" value="HTH_AraC"/>
</dbReference>
<reference evidence="4" key="1">
    <citation type="journal article" date="2019" name="PLoS Negl. Trop. Dis.">
        <title>Revisiting the worldwide diversity of Leptospira species in the environment.</title>
        <authorList>
            <person name="Vincent A.T."/>
            <person name="Schiettekatte O."/>
            <person name="Bourhy P."/>
            <person name="Veyrier F.J."/>
            <person name="Picardeau M."/>
        </authorList>
    </citation>
    <scope>NUCLEOTIDE SEQUENCE [LARGE SCALE GENOMIC DNA]</scope>
    <source>
        <strain evidence="4">SSS9</strain>
    </source>
</reference>
<dbReference type="PANTHER" id="PTHR43436:SF2">
    <property type="entry name" value="ARAC_XYLS FAMILY TRANSCRIPTIONAL REGULATOR"/>
    <property type="match status" value="1"/>
</dbReference>
<dbReference type="SUPFAM" id="SSF46689">
    <property type="entry name" value="Homeodomain-like"/>
    <property type="match status" value="2"/>
</dbReference>
<keyword evidence="5" id="KW-1185">Reference proteome</keyword>
<protein>
    <submittedName>
        <fullName evidence="4">AraC family transcriptional regulator</fullName>
    </submittedName>
</protein>
<dbReference type="Gene3D" id="1.10.10.60">
    <property type="entry name" value="Homeodomain-like"/>
    <property type="match status" value="2"/>
</dbReference>
<name>A0A4R9G7F8_9LEPT</name>
<dbReference type="OrthoDB" id="34150at2"/>
<accession>A0A4R9G7F8</accession>
<evidence type="ECO:0000313" key="4">
    <source>
        <dbReference type="EMBL" id="TGK07401.1"/>
    </source>
</evidence>
<gene>
    <name evidence="4" type="ORF">EHO59_04665</name>
</gene>
<dbReference type="PROSITE" id="PS01124">
    <property type="entry name" value="HTH_ARAC_FAMILY_2"/>
    <property type="match status" value="1"/>
</dbReference>